<evidence type="ECO:0000313" key="2">
    <source>
        <dbReference type="EMBL" id="TDA38053.1"/>
    </source>
</evidence>
<dbReference type="InterPro" id="IPR022430">
    <property type="entry name" value="CHP03684"/>
</dbReference>
<dbReference type="GO" id="GO:0001731">
    <property type="term" value="P:formation of translation preinitiation complex"/>
    <property type="evidence" value="ECO:0007669"/>
    <property type="project" value="TreeGrafter"/>
</dbReference>
<dbReference type="PANTHER" id="PTHR22798:SF0">
    <property type="entry name" value="MALIGNANT T-CELL-AMPLIFIED SEQUENCE 1"/>
    <property type="match status" value="1"/>
</dbReference>
<comment type="caution">
    <text evidence="2">The sequence shown here is derived from an EMBL/GenBank/DDBJ whole genome shotgun (WGS) entry which is preliminary data.</text>
</comment>
<dbReference type="Proteomes" id="UP000315399">
    <property type="component" value="Unassembled WGS sequence"/>
</dbReference>
<dbReference type="EMBL" id="QNVH01000048">
    <property type="protein sequence ID" value="TDA38053.1"/>
    <property type="molecule type" value="Genomic_DNA"/>
</dbReference>
<dbReference type="SMART" id="SM00359">
    <property type="entry name" value="PUA"/>
    <property type="match status" value="1"/>
</dbReference>
<name>A0A523BAT9_9CREN</name>
<organism evidence="2 3">
    <name type="scientific">Thermoproteota archaeon</name>
    <dbReference type="NCBI Taxonomy" id="2056631"/>
    <lineage>
        <taxon>Archaea</taxon>
        <taxon>Thermoproteota</taxon>
    </lineage>
</organism>
<dbReference type="Gene3D" id="3.10.400.20">
    <property type="match status" value="1"/>
</dbReference>
<dbReference type="NCBIfam" id="TIGR00451">
    <property type="entry name" value="unchar_dom_2"/>
    <property type="match status" value="1"/>
</dbReference>
<dbReference type="InterPro" id="IPR004521">
    <property type="entry name" value="Uncharacterised_CHP00451"/>
</dbReference>
<dbReference type="InterPro" id="IPR015266">
    <property type="entry name" value="DUF1947"/>
</dbReference>
<reference evidence="2 3" key="1">
    <citation type="journal article" date="2019" name="Nat. Microbiol.">
        <title>Expanding anaerobic alkane metabolism in the domain of Archaea.</title>
        <authorList>
            <person name="Wang Y."/>
            <person name="Wegener G."/>
            <person name="Hou J."/>
            <person name="Wang F."/>
            <person name="Xiao X."/>
        </authorList>
    </citation>
    <scope>NUCLEOTIDE SEQUENCE [LARGE SCALE GENOMIC DNA]</scope>
    <source>
        <strain evidence="2">WYZ-LMO10</strain>
    </source>
</reference>
<dbReference type="PIRSF" id="PIRSF005067">
    <property type="entry name" value="Tma_RNA-bind_prd"/>
    <property type="match status" value="1"/>
</dbReference>
<dbReference type="PROSITE" id="PS50890">
    <property type="entry name" value="PUA"/>
    <property type="match status" value="1"/>
</dbReference>
<dbReference type="InterPro" id="IPR015947">
    <property type="entry name" value="PUA-like_sf"/>
</dbReference>
<dbReference type="CDD" id="cd21154">
    <property type="entry name" value="PUA_MJ1432-like"/>
    <property type="match status" value="1"/>
</dbReference>
<dbReference type="GO" id="GO:0003723">
    <property type="term" value="F:RNA binding"/>
    <property type="evidence" value="ECO:0007669"/>
    <property type="project" value="InterPro"/>
</dbReference>
<dbReference type="Pfam" id="PF01472">
    <property type="entry name" value="PUA"/>
    <property type="match status" value="1"/>
</dbReference>
<evidence type="ECO:0000313" key="3">
    <source>
        <dbReference type="Proteomes" id="UP000315399"/>
    </source>
</evidence>
<dbReference type="InterPro" id="IPR002478">
    <property type="entry name" value="PUA"/>
</dbReference>
<dbReference type="AlphaFoldDB" id="A0A523BAT9"/>
<protein>
    <submittedName>
        <fullName evidence="2">RNA-binding protein</fullName>
    </submittedName>
</protein>
<evidence type="ECO:0000259" key="1">
    <source>
        <dbReference type="SMART" id="SM00359"/>
    </source>
</evidence>
<dbReference type="InterPro" id="IPR016437">
    <property type="entry name" value="MCT-1/Tma20"/>
</dbReference>
<proteinExistence type="predicted"/>
<dbReference type="Pfam" id="PF09183">
    <property type="entry name" value="DUF1947"/>
    <property type="match status" value="1"/>
</dbReference>
<sequence>MSVYERRYLSLSEILKLIIKKRHPLSSKEQKELLEEVRDKYPFVYEVLDRKRPIELLETSKGEIVYLQDGRPLLFRMKEILVPCLRACQEIIDTLPKVVVDMGAVPFIVNGADVMAPGIREVDDRALSGSVAVVVEEKYRKPLAVGIMLMDPKDIREKKKGKAVKNVHHVGDELWKFTE</sequence>
<dbReference type="PANTHER" id="PTHR22798">
    <property type="entry name" value="MCT-1 PROTEIN"/>
    <property type="match status" value="1"/>
</dbReference>
<gene>
    <name evidence="2" type="ORF">DSO08_04800</name>
</gene>
<dbReference type="NCBIfam" id="TIGR03684">
    <property type="entry name" value="arCOG00985"/>
    <property type="match status" value="1"/>
</dbReference>
<accession>A0A523BAT9</accession>
<dbReference type="SUPFAM" id="SSF88697">
    <property type="entry name" value="PUA domain-like"/>
    <property type="match status" value="1"/>
</dbReference>
<feature type="domain" description="PUA" evidence="1">
    <location>
        <begin position="96"/>
        <end position="171"/>
    </location>
</feature>